<gene>
    <name evidence="1" type="ORF">LVIROSA_LOCUS2911</name>
</gene>
<sequence length="107" mass="11616">MTVMLVDLPQTTIMVVDSLQNEDDDGRDSPQTKTTAALVVDPPQTTALVFDPLQTTVTMVANPPQMVVAKNLVMVMGQVLKDFQYVFTMMVDGGGRGRCPMVVLVVT</sequence>
<comment type="caution">
    <text evidence="1">The sequence shown here is derived from an EMBL/GenBank/DDBJ whole genome shotgun (WGS) entry which is preliminary data.</text>
</comment>
<dbReference type="Proteomes" id="UP001157418">
    <property type="component" value="Unassembled WGS sequence"/>
</dbReference>
<dbReference type="AlphaFoldDB" id="A0AAU9LN67"/>
<reference evidence="1 2" key="1">
    <citation type="submission" date="2022-01" db="EMBL/GenBank/DDBJ databases">
        <authorList>
            <person name="Xiong W."/>
            <person name="Schranz E."/>
        </authorList>
    </citation>
    <scope>NUCLEOTIDE SEQUENCE [LARGE SCALE GENOMIC DNA]</scope>
</reference>
<name>A0AAU9LN67_9ASTR</name>
<keyword evidence="2" id="KW-1185">Reference proteome</keyword>
<evidence type="ECO:0000313" key="1">
    <source>
        <dbReference type="EMBL" id="CAH1415037.1"/>
    </source>
</evidence>
<dbReference type="EMBL" id="CAKMRJ010000001">
    <property type="protein sequence ID" value="CAH1415037.1"/>
    <property type="molecule type" value="Genomic_DNA"/>
</dbReference>
<proteinExistence type="predicted"/>
<organism evidence="1 2">
    <name type="scientific">Lactuca virosa</name>
    <dbReference type="NCBI Taxonomy" id="75947"/>
    <lineage>
        <taxon>Eukaryota</taxon>
        <taxon>Viridiplantae</taxon>
        <taxon>Streptophyta</taxon>
        <taxon>Embryophyta</taxon>
        <taxon>Tracheophyta</taxon>
        <taxon>Spermatophyta</taxon>
        <taxon>Magnoliopsida</taxon>
        <taxon>eudicotyledons</taxon>
        <taxon>Gunneridae</taxon>
        <taxon>Pentapetalae</taxon>
        <taxon>asterids</taxon>
        <taxon>campanulids</taxon>
        <taxon>Asterales</taxon>
        <taxon>Asteraceae</taxon>
        <taxon>Cichorioideae</taxon>
        <taxon>Cichorieae</taxon>
        <taxon>Lactucinae</taxon>
        <taxon>Lactuca</taxon>
    </lineage>
</organism>
<protein>
    <submittedName>
        <fullName evidence="1">Uncharacterized protein</fullName>
    </submittedName>
</protein>
<evidence type="ECO:0000313" key="2">
    <source>
        <dbReference type="Proteomes" id="UP001157418"/>
    </source>
</evidence>
<accession>A0AAU9LN67</accession>